<keyword evidence="3" id="KW-1185">Reference proteome</keyword>
<feature type="transmembrane region" description="Helical" evidence="1">
    <location>
        <begin position="7"/>
        <end position="31"/>
    </location>
</feature>
<proteinExistence type="predicted"/>
<dbReference type="BioCyc" id="CORYNE:G18NG-12325-MONOMER"/>
<name>Q8NM71_CORGL</name>
<accession>Q8NM71</accession>
<dbReference type="Proteomes" id="UP000000582">
    <property type="component" value="Chromosome"/>
</dbReference>
<evidence type="ECO:0000256" key="1">
    <source>
        <dbReference type="SAM" id="Phobius"/>
    </source>
</evidence>
<sequence length="88" mass="9492">MDIVSSIFAPILGPMAGVGILKGLLAVAAAAHSVDTTSTTYQILYAAGDAFSCSWQSFWRLLRLVNSVPMSLHQSHSLVHCCTHSFRQ</sequence>
<gene>
    <name evidence="2" type="ordered locus">Cgl2708</name>
</gene>
<evidence type="ECO:0000313" key="3">
    <source>
        <dbReference type="Proteomes" id="UP000000582"/>
    </source>
</evidence>
<dbReference type="STRING" id="196627.cg2995"/>
<keyword evidence="1" id="KW-0472">Membrane</keyword>
<evidence type="ECO:0000313" key="2">
    <source>
        <dbReference type="EMBL" id="BAC00102.1"/>
    </source>
</evidence>
<keyword evidence="1" id="KW-1133">Transmembrane helix</keyword>
<reference evidence="3" key="1">
    <citation type="journal article" date="2003" name="Appl. Microbiol. Biotechnol.">
        <title>The Corynebacterium glutamicum genome: features and impacts on biotechnological processes.</title>
        <authorList>
            <person name="Ikeda M."/>
            <person name="Nakagawa S."/>
        </authorList>
    </citation>
    <scope>NUCLEOTIDE SEQUENCE [LARGE SCALE GENOMIC DNA]</scope>
    <source>
        <strain evidence="3">ATCC 13032 / DSM 20300 / BCRC 11384 / JCM 1318 / LMG 3730 / NCIMB 10025</strain>
    </source>
</reference>
<keyword evidence="1" id="KW-0812">Transmembrane</keyword>
<dbReference type="KEGG" id="cgb:cg2995"/>
<dbReference type="KEGG" id="cgl:Cgl2708"/>
<dbReference type="HOGENOM" id="CLU_2463815_0_0_11"/>
<dbReference type="OrthoDB" id="92465at2"/>
<dbReference type="AlphaFoldDB" id="Q8NM71"/>
<accession>Q6M2E0</accession>
<protein>
    <submittedName>
        <fullName evidence="2">Phosphotransferase system IIC components, glucose/maltose/N-acetylglucosamine-specific</fullName>
    </submittedName>
</protein>
<organism evidence="2 3">
    <name type="scientific">Corynebacterium glutamicum (strain ATCC 13032 / DSM 20300 / JCM 1318 / BCRC 11384 / CCUG 27702 / LMG 3730 / NBRC 12168 / NCIMB 10025 / NRRL B-2784 / 534)</name>
    <dbReference type="NCBI Taxonomy" id="196627"/>
    <lineage>
        <taxon>Bacteria</taxon>
        <taxon>Bacillati</taxon>
        <taxon>Actinomycetota</taxon>
        <taxon>Actinomycetes</taxon>
        <taxon>Mycobacteriales</taxon>
        <taxon>Corynebacteriaceae</taxon>
        <taxon>Corynebacterium</taxon>
    </lineage>
</organism>
<dbReference type="EMBL" id="BA000036">
    <property type="protein sequence ID" value="BAC00102.1"/>
    <property type="molecule type" value="Genomic_DNA"/>
</dbReference>